<gene>
    <name evidence="5" type="ordered locus">Mboo_1668</name>
</gene>
<keyword evidence="3" id="KW-0819">tRNA processing</keyword>
<dbReference type="STRING" id="456442.Mboo_1668"/>
<dbReference type="KEGG" id="mbn:Mboo_1668"/>
<dbReference type="eggNOG" id="arCOG10124">
    <property type="taxonomic scope" value="Archaea"/>
</dbReference>
<accession>A7I8X4</accession>
<reference evidence="6" key="1">
    <citation type="journal article" date="2015" name="Microbiology">
        <title>Genome of Methanoregula boonei 6A8 reveals adaptations to oligotrophic peatland environments.</title>
        <authorList>
            <person name="Braeuer S."/>
            <person name="Cadillo-Quiroz H."/>
            <person name="Kyrpides N."/>
            <person name="Woyke T."/>
            <person name="Goodwin L."/>
            <person name="Detter C."/>
            <person name="Podell S."/>
            <person name="Yavitt J.B."/>
            <person name="Zinder S.H."/>
        </authorList>
    </citation>
    <scope>NUCLEOTIDE SEQUENCE [LARGE SCALE GENOMIC DNA]</scope>
    <source>
        <strain evidence="6">DSM 21154 / JCM 14090 / 6A8</strain>
    </source>
</reference>
<organism evidence="5 6">
    <name type="scientific">Methanoregula boonei (strain DSM 21154 / JCM 14090 / 6A8)</name>
    <dbReference type="NCBI Taxonomy" id="456442"/>
    <lineage>
        <taxon>Archaea</taxon>
        <taxon>Methanobacteriati</taxon>
        <taxon>Methanobacteriota</taxon>
        <taxon>Stenosarchaea group</taxon>
        <taxon>Methanomicrobia</taxon>
        <taxon>Methanomicrobiales</taxon>
        <taxon>Methanoregulaceae</taxon>
        <taxon>Methanoregula</taxon>
    </lineage>
</organism>
<evidence type="ECO:0000313" key="5">
    <source>
        <dbReference type="EMBL" id="ABS56185.1"/>
    </source>
</evidence>
<dbReference type="Gene3D" id="3.40.50.150">
    <property type="entry name" value="Vaccinia Virus protein VP39"/>
    <property type="match status" value="1"/>
</dbReference>
<dbReference type="EMBL" id="CP000780">
    <property type="protein sequence ID" value="ABS56185.1"/>
    <property type="molecule type" value="Genomic_DNA"/>
</dbReference>
<proteinExistence type="predicted"/>
<dbReference type="SUPFAM" id="SSF53335">
    <property type="entry name" value="S-adenosyl-L-methionine-dependent methyltransferases"/>
    <property type="match status" value="1"/>
</dbReference>
<dbReference type="AlphaFoldDB" id="A7I8X4"/>
<dbReference type="RefSeq" id="WP_012107231.1">
    <property type="nucleotide sequence ID" value="NC_009712.1"/>
</dbReference>
<dbReference type="GO" id="GO:0030488">
    <property type="term" value="P:tRNA methylation"/>
    <property type="evidence" value="ECO:0007669"/>
    <property type="project" value="TreeGrafter"/>
</dbReference>
<dbReference type="InterPro" id="IPR030382">
    <property type="entry name" value="MeTrfase_TRM5/TYW2"/>
</dbReference>
<evidence type="ECO:0000256" key="2">
    <source>
        <dbReference type="ARBA" id="ARBA00022691"/>
    </source>
</evidence>
<evidence type="ECO:0000256" key="3">
    <source>
        <dbReference type="ARBA" id="ARBA00022694"/>
    </source>
</evidence>
<dbReference type="PANTHER" id="PTHR23245">
    <property type="entry name" value="TRNA METHYLTRANSFERASE"/>
    <property type="match status" value="1"/>
</dbReference>
<evidence type="ECO:0000259" key="4">
    <source>
        <dbReference type="PROSITE" id="PS51684"/>
    </source>
</evidence>
<dbReference type="PROSITE" id="PS51684">
    <property type="entry name" value="SAM_MT_TRM5_TYW2"/>
    <property type="match status" value="1"/>
</dbReference>
<dbReference type="CDD" id="cd02440">
    <property type="entry name" value="AdoMet_MTases"/>
    <property type="match status" value="1"/>
</dbReference>
<keyword evidence="6" id="KW-1185">Reference proteome</keyword>
<dbReference type="InterPro" id="IPR056743">
    <property type="entry name" value="TRM5-TYW2-like_MTfase"/>
</dbReference>
<evidence type="ECO:0000313" key="6">
    <source>
        <dbReference type="Proteomes" id="UP000002408"/>
    </source>
</evidence>
<keyword evidence="1" id="KW-0808">Transferase</keyword>
<feature type="domain" description="SAM-dependent methyltransferase TRM5/TYW2-type" evidence="4">
    <location>
        <begin position="58"/>
        <end position="292"/>
    </location>
</feature>
<dbReference type="OrthoDB" id="8079at2157"/>
<protein>
    <recommendedName>
        <fullName evidence="4">SAM-dependent methyltransferase TRM5/TYW2-type domain-containing protein</fullName>
    </recommendedName>
</protein>
<dbReference type="GeneID" id="5411991"/>
<dbReference type="InterPro" id="IPR029063">
    <property type="entry name" value="SAM-dependent_MTases_sf"/>
</dbReference>
<name>A7I8X4_METB6</name>
<dbReference type="HOGENOM" id="CLU_022610_0_2_2"/>
<dbReference type="Proteomes" id="UP000002408">
    <property type="component" value="Chromosome"/>
</dbReference>
<keyword evidence="2" id="KW-0949">S-adenosyl-L-methionine</keyword>
<dbReference type="Pfam" id="PF02475">
    <property type="entry name" value="TRM5-TYW2_MTfase"/>
    <property type="match status" value="1"/>
</dbReference>
<dbReference type="PANTHER" id="PTHR23245:SF31">
    <property type="entry name" value="TRNA WYBUTOSINE-SYNTHESIZING PROTEIN 3 HOMOLOG"/>
    <property type="match status" value="1"/>
</dbReference>
<dbReference type="GO" id="GO:0005737">
    <property type="term" value="C:cytoplasm"/>
    <property type="evidence" value="ECO:0007669"/>
    <property type="project" value="TreeGrafter"/>
</dbReference>
<dbReference type="GO" id="GO:0008175">
    <property type="term" value="F:tRNA methyltransferase activity"/>
    <property type="evidence" value="ECO:0007669"/>
    <property type="project" value="TreeGrafter"/>
</dbReference>
<sequence>MRVREVRTDRLGAVSGEVWVDLTRHPYVEGETAWVPVREGFAFDREIPERHAYAGRGYFMLGDVAVVRGDRPAEKEVAGIVRFRHPRGVLWIESLDGVTRTPVTEILWGSAGEVCHREEGYTYYLDPGRVMFAQGNRDEKMRMARLVRESPAGARVADMFAGIGYFAIPMAGSGAKVHAMEINPVACAYLERNIAANGLAGRVQVSCGDCRVHLSGTYDRVVMGHFDAVTMLPAVFSHVHGRSVIHVHSIGDVSGTIQDLAEGAGFSPSINVHKVKKYRPHEWHIVQDVTLS</sequence>
<dbReference type="GO" id="GO:0031591">
    <property type="term" value="P:wybutosine biosynthetic process"/>
    <property type="evidence" value="ECO:0007669"/>
    <property type="project" value="TreeGrafter"/>
</dbReference>
<evidence type="ECO:0000256" key="1">
    <source>
        <dbReference type="ARBA" id="ARBA00022679"/>
    </source>
</evidence>